<evidence type="ECO:0000313" key="5">
    <source>
        <dbReference type="EMBL" id="AXE17787.1"/>
    </source>
</evidence>
<gene>
    <name evidence="5" type="ORF">DR864_08580</name>
</gene>
<dbReference type="Gene3D" id="2.60.40.10">
    <property type="entry name" value="Immunoglobulins"/>
    <property type="match status" value="1"/>
</dbReference>
<feature type="transmembrane region" description="Helical" evidence="2">
    <location>
        <begin position="801"/>
        <end position="819"/>
    </location>
</feature>
<evidence type="ECO:0000259" key="4">
    <source>
        <dbReference type="Pfam" id="PF07495"/>
    </source>
</evidence>
<dbReference type="PANTHER" id="PTHR43547:SF2">
    <property type="entry name" value="HYBRID SIGNAL TRANSDUCTION HISTIDINE KINASE C"/>
    <property type="match status" value="1"/>
</dbReference>
<evidence type="ECO:0000313" key="6">
    <source>
        <dbReference type="Proteomes" id="UP000251993"/>
    </source>
</evidence>
<keyword evidence="1" id="KW-0597">Phosphoprotein</keyword>
<dbReference type="GO" id="GO:0000155">
    <property type="term" value="F:phosphorelay sensor kinase activity"/>
    <property type="evidence" value="ECO:0007669"/>
    <property type="project" value="InterPro"/>
</dbReference>
<dbReference type="GO" id="GO:0016020">
    <property type="term" value="C:membrane"/>
    <property type="evidence" value="ECO:0007669"/>
    <property type="project" value="InterPro"/>
</dbReference>
<keyword evidence="2" id="KW-1133">Transmembrane helix</keyword>
<accession>A0A344TGL6</accession>
<dbReference type="InterPro" id="IPR011123">
    <property type="entry name" value="Y_Y_Y"/>
</dbReference>
<sequence length="1066" mass="121683">MRTGSSLFFSLLLSCWTQVLVLGQSSEISFQHLSPEQGLPIHYCTGIAQDTSGFIWIGTLAGLARYDGIRCKVFDHDRQNPHSLSDIIVRSVLLSKNGTLWVGTQHGFNRMDFKTQQFERFHFTKYGERSDYIRCIGEDFRGKLWLGSANGLILFDPKTKQSELIKLPTDPSSKPLVYSVRSLLIDGPTVWIGTDLGLYRYNIEENSFQVFCKSDELGTIPDNSVTALAKHPKTGNIIVGTRNGTLSMLSLATEHFIKMDIPLAEPREISSVFYSKDGKLWICTQGQGIFCYHENQRKFINYQSQINVPNSLSSNYVRTAFQDRSGVLWFSTAYKGISRFNPASQSFTSPLKEANYQPTTANGGAINRIAVDSKDNLWLGTDNGVVWVNQTTNTYKAYRHDPKNKNSLSDNGVNSIYVDPEDKVYIATQHFQHLDPTTGKFTIYDHLPNEAMPSPPPIVPGRHFVAGRLVFDLHPTSDGSVFIGTDEGLNIFDPKTKTFANRFNDERIRRLPLNRYNSLYTDSKQNLWVGCGVDEVLCISPDLSKVTTYRYQEDNPKSLPDNGVMSFSEDSKGNIWMGTDNGLACLDPKTQSFTNYFTRHGIANNYVSALIRVRNTLWMGTANGLTRYDEQQKRFVSFGRADNLEVLSIETKSVAKDQLGNLYFGGLYGLVRFHPDRVKTNTFVPPVVVTSLRVHGQEVLPTHIPQNNLPITLAYDENDLSIEAAALSYDHSENNLFSFWLEGVKNDNGWRAPTTQANISYLNVPPGEYTLHVKAANNDGVWNPAPYTLRIVINPPFWQTWWFQTLMVMLVVAIGVYIYRSRVKIIQREHATQVKLLEEQQMLQNQLNQELTEKLDFRQKFEIVQKQQVETERKAIMLEREKVLARYQGLINQLNPHFLFNSLAVLDSLIYKDHKLASKYLRQLTKVYRYLIENDDHEVVMLEQELRFARDFISLLHMRYGTGLCVEIDIPDDLAHKKVVPVTFQNLIENAIKHNTTSLESPLWVKIREEDNYLIFENNLQKRGTVTTSNKKGLGDFRALYSYLTDRPMQVKETVDRFTVYVPLLD</sequence>
<keyword evidence="2" id="KW-0812">Transmembrane</keyword>
<dbReference type="InterPro" id="IPR015943">
    <property type="entry name" value="WD40/YVTN_repeat-like_dom_sf"/>
</dbReference>
<organism evidence="5 6">
    <name type="scientific">Runella rosea</name>
    <dbReference type="NCBI Taxonomy" id="2259595"/>
    <lineage>
        <taxon>Bacteria</taxon>
        <taxon>Pseudomonadati</taxon>
        <taxon>Bacteroidota</taxon>
        <taxon>Cytophagia</taxon>
        <taxon>Cytophagales</taxon>
        <taxon>Spirosomataceae</taxon>
        <taxon>Runella</taxon>
    </lineage>
</organism>
<dbReference type="SUPFAM" id="SSF63829">
    <property type="entry name" value="Calcium-dependent phosphotriesterase"/>
    <property type="match status" value="3"/>
</dbReference>
<evidence type="ECO:0008006" key="7">
    <source>
        <dbReference type="Google" id="ProtNLM"/>
    </source>
</evidence>
<dbReference type="InterPro" id="IPR013783">
    <property type="entry name" value="Ig-like_fold"/>
</dbReference>
<keyword evidence="2" id="KW-0472">Membrane</keyword>
<name>A0A344TGL6_9BACT</name>
<evidence type="ECO:0000256" key="2">
    <source>
        <dbReference type="SAM" id="Phobius"/>
    </source>
</evidence>
<dbReference type="Pfam" id="PF07494">
    <property type="entry name" value="Reg_prop"/>
    <property type="match status" value="2"/>
</dbReference>
<dbReference type="Pfam" id="PF06580">
    <property type="entry name" value="His_kinase"/>
    <property type="match status" value="1"/>
</dbReference>
<dbReference type="InterPro" id="IPR011110">
    <property type="entry name" value="Reg_prop"/>
</dbReference>
<dbReference type="Gene3D" id="2.130.10.10">
    <property type="entry name" value="YVTN repeat-like/Quinoprotein amine dehydrogenase"/>
    <property type="match status" value="2"/>
</dbReference>
<dbReference type="Pfam" id="PF07495">
    <property type="entry name" value="Y_Y_Y"/>
    <property type="match status" value="1"/>
</dbReference>
<feature type="domain" description="Two component regulator three Y" evidence="4">
    <location>
        <begin position="728"/>
        <end position="793"/>
    </location>
</feature>
<dbReference type="KEGG" id="run:DR864_08580"/>
<feature type="domain" description="Signal transduction histidine kinase internal region" evidence="3">
    <location>
        <begin position="886"/>
        <end position="962"/>
    </location>
</feature>
<evidence type="ECO:0000256" key="1">
    <source>
        <dbReference type="ARBA" id="ARBA00022553"/>
    </source>
</evidence>
<proteinExistence type="predicted"/>
<dbReference type="PANTHER" id="PTHR43547">
    <property type="entry name" value="TWO-COMPONENT HISTIDINE KINASE"/>
    <property type="match status" value="1"/>
</dbReference>
<dbReference type="EMBL" id="CP030850">
    <property type="protein sequence ID" value="AXE17787.1"/>
    <property type="molecule type" value="Genomic_DNA"/>
</dbReference>
<dbReference type="InterPro" id="IPR010559">
    <property type="entry name" value="Sig_transdc_His_kin_internal"/>
</dbReference>
<dbReference type="PROSITE" id="PS51257">
    <property type="entry name" value="PROKAR_LIPOPROTEIN"/>
    <property type="match status" value="1"/>
</dbReference>
<dbReference type="Proteomes" id="UP000251993">
    <property type="component" value="Chromosome"/>
</dbReference>
<keyword evidence="6" id="KW-1185">Reference proteome</keyword>
<protein>
    <recommendedName>
        <fullName evidence="7">Signal transduction histidine kinase internal region domain-containing protein</fullName>
    </recommendedName>
</protein>
<reference evidence="5 6" key="1">
    <citation type="submission" date="2018-07" db="EMBL/GenBank/DDBJ databases">
        <title>Genome sequencing of Runella.</title>
        <authorList>
            <person name="Baek M.-G."/>
            <person name="Yi H."/>
        </authorList>
    </citation>
    <scope>NUCLEOTIDE SEQUENCE [LARGE SCALE GENOMIC DNA]</scope>
    <source>
        <strain evidence="5 6">HYN0085</strain>
    </source>
</reference>
<dbReference type="AlphaFoldDB" id="A0A344TGL6"/>
<dbReference type="OrthoDB" id="900814at2"/>
<evidence type="ECO:0000259" key="3">
    <source>
        <dbReference type="Pfam" id="PF06580"/>
    </source>
</evidence>